<dbReference type="Proteomes" id="UP000011518">
    <property type="component" value="Unassembled WGS sequence"/>
</dbReference>
<evidence type="ECO:0000313" key="2">
    <source>
        <dbReference type="EMBL" id="ELW67477.1"/>
    </source>
</evidence>
<feature type="compositionally biased region" description="Basic and acidic residues" evidence="1">
    <location>
        <begin position="127"/>
        <end position="144"/>
    </location>
</feature>
<protein>
    <submittedName>
        <fullName evidence="2">Uncharacterized protein</fullName>
    </submittedName>
</protein>
<sequence length="329" mass="34404">MQIRYSFSSMVLPAADSRSAKQGAGVRPPDQRGCRPGAGQGARSPALGAGRQSSTDGALSSWLPPFRPRACQGLGPGVRGSPPPSSPWSVLLERGVAKSGRETGGDGSDRQPGAVGAAARSGHARQRTREEKRELPKYKNDCTKVTRFSRLRPVPEPLHDSPGEKGSCSRRRRRPALSAGAPGASNRDSLLPGAGERKLAPSARVPSPESLGSPSSVRAREFAATSPGTESQRLAAESLGPGRWVREERARARLTSAAAAAGRVAPSGQWGNGKECGGFKHNSLSLPGCCQTAGLPQSRVQWVPAWIGKGGVPGLLYVSNLCSNTAPWV</sequence>
<keyword evidence="3" id="KW-1185">Reference proteome</keyword>
<reference evidence="3" key="1">
    <citation type="submission" date="2012-07" db="EMBL/GenBank/DDBJ databases">
        <title>Genome of the Chinese tree shrew, a rising model animal genetically related to primates.</title>
        <authorList>
            <person name="Zhang G."/>
            <person name="Fan Y."/>
            <person name="Yao Y."/>
            <person name="Huang Z."/>
        </authorList>
    </citation>
    <scope>NUCLEOTIDE SEQUENCE [LARGE SCALE GENOMIC DNA]</scope>
</reference>
<feature type="region of interest" description="Disordered" evidence="1">
    <location>
        <begin position="1"/>
        <end position="232"/>
    </location>
</feature>
<accession>L9L279</accession>
<proteinExistence type="predicted"/>
<dbReference type="InParanoid" id="L9L279"/>
<organism evidence="2 3">
    <name type="scientific">Tupaia chinensis</name>
    <name type="common">Chinese tree shrew</name>
    <name type="synonym">Tupaia belangeri chinensis</name>
    <dbReference type="NCBI Taxonomy" id="246437"/>
    <lineage>
        <taxon>Eukaryota</taxon>
        <taxon>Metazoa</taxon>
        <taxon>Chordata</taxon>
        <taxon>Craniata</taxon>
        <taxon>Vertebrata</taxon>
        <taxon>Euteleostomi</taxon>
        <taxon>Mammalia</taxon>
        <taxon>Eutheria</taxon>
        <taxon>Euarchontoglires</taxon>
        <taxon>Scandentia</taxon>
        <taxon>Tupaiidae</taxon>
        <taxon>Tupaia</taxon>
    </lineage>
</organism>
<dbReference type="EMBL" id="KB320609">
    <property type="protein sequence ID" value="ELW67477.1"/>
    <property type="molecule type" value="Genomic_DNA"/>
</dbReference>
<evidence type="ECO:0000256" key="1">
    <source>
        <dbReference type="SAM" id="MobiDB-lite"/>
    </source>
</evidence>
<evidence type="ECO:0000313" key="3">
    <source>
        <dbReference type="Proteomes" id="UP000011518"/>
    </source>
</evidence>
<gene>
    <name evidence="2" type="ORF">TREES_T100002782</name>
</gene>
<reference evidence="3" key="2">
    <citation type="journal article" date="2013" name="Nat. Commun.">
        <title>Genome of the Chinese tree shrew.</title>
        <authorList>
            <person name="Fan Y."/>
            <person name="Huang Z.Y."/>
            <person name="Cao C.C."/>
            <person name="Chen C.S."/>
            <person name="Chen Y.X."/>
            <person name="Fan D.D."/>
            <person name="He J."/>
            <person name="Hou H.L."/>
            <person name="Hu L."/>
            <person name="Hu X.T."/>
            <person name="Jiang X.T."/>
            <person name="Lai R."/>
            <person name="Lang Y.S."/>
            <person name="Liang B."/>
            <person name="Liao S.G."/>
            <person name="Mu D."/>
            <person name="Ma Y.Y."/>
            <person name="Niu Y.Y."/>
            <person name="Sun X.Q."/>
            <person name="Xia J.Q."/>
            <person name="Xiao J."/>
            <person name="Xiong Z.Q."/>
            <person name="Xu L."/>
            <person name="Yang L."/>
            <person name="Zhang Y."/>
            <person name="Zhao W."/>
            <person name="Zhao X.D."/>
            <person name="Zheng Y.T."/>
            <person name="Zhou J.M."/>
            <person name="Zhu Y.B."/>
            <person name="Zhang G.J."/>
            <person name="Wang J."/>
            <person name="Yao Y.G."/>
        </authorList>
    </citation>
    <scope>NUCLEOTIDE SEQUENCE [LARGE SCALE GENOMIC DNA]</scope>
</reference>
<feature type="compositionally biased region" description="Basic and acidic residues" evidence="1">
    <location>
        <begin position="95"/>
        <end position="109"/>
    </location>
</feature>
<name>L9L279_TUPCH</name>
<dbReference type="AlphaFoldDB" id="L9L279"/>